<dbReference type="PANTHER" id="PTHR43478:SF1">
    <property type="entry name" value="NA+_H+ ANTIPORTER NHAC-LIKE C-TERMINAL DOMAIN-CONTAINING PROTEIN"/>
    <property type="match status" value="1"/>
</dbReference>
<reference evidence="9 10" key="1">
    <citation type="journal article" date="2014" name="Genome Announc.">
        <title>Draft genome sequences of eight enterohepatic helicobacter species isolated from both laboratory and wild rodents.</title>
        <authorList>
            <person name="Sheh A."/>
            <person name="Shen Z."/>
            <person name="Fox J.G."/>
        </authorList>
    </citation>
    <scope>NUCLEOTIDE SEQUENCE [LARGE SCALE GENOMIC DNA]</scope>
    <source>
        <strain evidence="9 10">ST1</strain>
    </source>
</reference>
<feature type="transmembrane region" description="Helical" evidence="6">
    <location>
        <begin position="58"/>
        <end position="76"/>
    </location>
</feature>
<dbReference type="EMBL" id="UGJE01000002">
    <property type="protein sequence ID" value="STQ86650.1"/>
    <property type="molecule type" value="Genomic_DNA"/>
</dbReference>
<dbReference type="EMBL" id="JRPD02000004">
    <property type="protein sequence ID" value="TLE00878.1"/>
    <property type="molecule type" value="Genomic_DNA"/>
</dbReference>
<feature type="domain" description="Na+/H+ antiporter NhaC-like C-terminal" evidence="7">
    <location>
        <begin position="178"/>
        <end position="485"/>
    </location>
</feature>
<name>A0A099TXK8_9HELI</name>
<evidence type="ECO:0000313" key="10">
    <source>
        <dbReference type="Proteomes" id="UP000029922"/>
    </source>
</evidence>
<keyword evidence="5 6" id="KW-0472">Membrane</keyword>
<feature type="transmembrane region" description="Helical" evidence="6">
    <location>
        <begin position="303"/>
        <end position="322"/>
    </location>
</feature>
<accession>A0A099TXK8</accession>
<evidence type="ECO:0000256" key="1">
    <source>
        <dbReference type="ARBA" id="ARBA00004651"/>
    </source>
</evidence>
<keyword evidence="2" id="KW-1003">Cell membrane</keyword>
<dbReference type="AlphaFoldDB" id="A0A099TXK8"/>
<evidence type="ECO:0000256" key="3">
    <source>
        <dbReference type="ARBA" id="ARBA00022692"/>
    </source>
</evidence>
<dbReference type="PANTHER" id="PTHR43478">
    <property type="entry name" value="NA+/H+ ANTIPORTER-RELATED"/>
    <property type="match status" value="1"/>
</dbReference>
<dbReference type="OrthoDB" id="9762978at2"/>
<keyword evidence="3 6" id="KW-0812">Transmembrane</keyword>
<keyword evidence="4 6" id="KW-1133">Transmembrane helix</keyword>
<evidence type="ECO:0000313" key="9">
    <source>
        <dbReference type="EMBL" id="TLE00878.1"/>
    </source>
</evidence>
<organism evidence="8 11">
    <name type="scientific">Helicobacter muridarum</name>
    <dbReference type="NCBI Taxonomy" id="216"/>
    <lineage>
        <taxon>Bacteria</taxon>
        <taxon>Pseudomonadati</taxon>
        <taxon>Campylobacterota</taxon>
        <taxon>Epsilonproteobacteria</taxon>
        <taxon>Campylobacterales</taxon>
        <taxon>Helicobacteraceae</taxon>
        <taxon>Helicobacter</taxon>
    </lineage>
</organism>
<feature type="transmembrane region" description="Helical" evidence="6">
    <location>
        <begin position="334"/>
        <end position="355"/>
    </location>
</feature>
<dbReference type="RefSeq" id="WP_034557828.1">
    <property type="nucleotide sequence ID" value="NZ_FZML01000003.1"/>
</dbReference>
<evidence type="ECO:0000256" key="2">
    <source>
        <dbReference type="ARBA" id="ARBA00022475"/>
    </source>
</evidence>
<comment type="subcellular location">
    <subcellularLocation>
        <location evidence="1">Cell membrane</location>
        <topology evidence="1">Multi-pass membrane protein</topology>
    </subcellularLocation>
</comment>
<dbReference type="GO" id="GO:0005886">
    <property type="term" value="C:plasma membrane"/>
    <property type="evidence" value="ECO:0007669"/>
    <property type="project" value="UniProtKB-SubCell"/>
</dbReference>
<feature type="transmembrane region" description="Helical" evidence="6">
    <location>
        <begin position="259"/>
        <end position="283"/>
    </location>
</feature>
<feature type="transmembrane region" description="Helical" evidence="6">
    <location>
        <begin position="6"/>
        <end position="22"/>
    </location>
</feature>
<dbReference type="Proteomes" id="UP000255139">
    <property type="component" value="Unassembled WGS sequence"/>
</dbReference>
<feature type="transmembrane region" description="Helical" evidence="6">
    <location>
        <begin position="375"/>
        <end position="398"/>
    </location>
</feature>
<dbReference type="STRING" id="216.LS73_04305"/>
<feature type="transmembrane region" description="Helical" evidence="6">
    <location>
        <begin position="486"/>
        <end position="508"/>
    </location>
</feature>
<keyword evidence="11" id="KW-1185">Reference proteome</keyword>
<evidence type="ECO:0000256" key="5">
    <source>
        <dbReference type="ARBA" id="ARBA00023136"/>
    </source>
</evidence>
<evidence type="ECO:0000313" key="8">
    <source>
        <dbReference type="EMBL" id="STQ86650.1"/>
    </source>
</evidence>
<dbReference type="InterPro" id="IPR018461">
    <property type="entry name" value="Na/H_Antiport_NhaC-like_C"/>
</dbReference>
<feature type="transmembrane region" description="Helical" evidence="6">
    <location>
        <begin position="88"/>
        <end position="109"/>
    </location>
</feature>
<feature type="transmembrane region" description="Helical" evidence="6">
    <location>
        <begin position="410"/>
        <end position="437"/>
    </location>
</feature>
<sequence length="516" mass="56396">MYADSAFSLVIPIFVITMVIITKRIVLSLFVGICLSGIMVGFAGSILYGMQINWNENILHSLFYVYHSISGVFYSVSENGVDIELSNFYVFGFMFILGILTQVISYSGGVSAFVKWTRNRIKTAKGSEFLAFIAGIVIFIDDYFNALTVGQMSKHLNDANNSTRERLAYIIDSTAAPICILMPISSWGAYIIGIIGGLNENNAFLLLFASIWGNYYAWLALLAVFLTIYWQIDLPAMRRNRNIGVSDFLQSKQRAPSSIYLLIIPIISLIFFIGALILITGYLESKSISIIDMLANTDTSFSLFWGGFGALIISYIISYKHFTTDSFFPIIKMGVLSMLPAVLILVLAWSIGPVIKNDLQSGIYLSNLSRLWLESNIIAAGIAIPLVSFIISAFIAFCTGTSWGTFAIMLPIGATLANVNGLELSFVISAILSGAVYGDHASPISDTTILSATGAGCSVQSHFITQLPYVSTIAGITLISFLVASIFYSLIAGYIVGIALCIGIFWLYKNLYASKI</sequence>
<evidence type="ECO:0000256" key="4">
    <source>
        <dbReference type="ARBA" id="ARBA00022989"/>
    </source>
</evidence>
<evidence type="ECO:0000256" key="6">
    <source>
        <dbReference type="SAM" id="Phobius"/>
    </source>
</evidence>
<gene>
    <name evidence="8" type="primary">mleN_1</name>
    <name evidence="9" type="ORF">LS73_002965</name>
    <name evidence="8" type="ORF">NCTC12714_01461</name>
</gene>
<protein>
    <submittedName>
        <fullName evidence="8 9">Na+/H+ antiporter</fullName>
    </submittedName>
</protein>
<evidence type="ECO:0000313" key="11">
    <source>
        <dbReference type="Proteomes" id="UP000255139"/>
    </source>
</evidence>
<reference evidence="8 11" key="2">
    <citation type="submission" date="2018-06" db="EMBL/GenBank/DDBJ databases">
        <authorList>
            <consortium name="Pathogen Informatics"/>
            <person name="Doyle S."/>
        </authorList>
    </citation>
    <scope>NUCLEOTIDE SEQUENCE [LARGE SCALE GENOMIC DNA]</scope>
    <source>
        <strain evidence="8 11">NCTC12714</strain>
    </source>
</reference>
<evidence type="ECO:0000259" key="7">
    <source>
        <dbReference type="Pfam" id="PF03553"/>
    </source>
</evidence>
<dbReference type="Proteomes" id="UP000029922">
    <property type="component" value="Unassembled WGS sequence"/>
</dbReference>
<feature type="transmembrane region" description="Helical" evidence="6">
    <location>
        <begin position="29"/>
        <end position="52"/>
    </location>
</feature>
<feature type="transmembrane region" description="Helical" evidence="6">
    <location>
        <begin position="215"/>
        <end position="232"/>
    </location>
</feature>
<proteinExistence type="predicted"/>
<dbReference type="Pfam" id="PF03553">
    <property type="entry name" value="Na_H_antiporter"/>
    <property type="match status" value="1"/>
</dbReference>
<feature type="transmembrane region" description="Helical" evidence="6">
    <location>
        <begin position="167"/>
        <end position="195"/>
    </location>
</feature>